<dbReference type="AlphaFoldDB" id="A0A0N0ZT70"/>
<gene>
    <name evidence="2" type="ORF">AOB46_20650</name>
</gene>
<accession>A0A0N0ZT70</accession>
<keyword evidence="1" id="KW-0732">Signal</keyword>
<name>A0A0N0ZT70_CHRID</name>
<organism evidence="2 3">
    <name type="scientific">Chryseobacterium indologenes</name>
    <name type="common">Flavobacterium indologenes</name>
    <dbReference type="NCBI Taxonomy" id="253"/>
    <lineage>
        <taxon>Bacteria</taxon>
        <taxon>Pseudomonadati</taxon>
        <taxon>Bacteroidota</taxon>
        <taxon>Flavobacteriia</taxon>
        <taxon>Flavobacteriales</taxon>
        <taxon>Weeksellaceae</taxon>
        <taxon>Chryseobacterium group</taxon>
        <taxon>Chryseobacterium</taxon>
    </lineage>
</organism>
<reference evidence="3" key="2">
    <citation type="submission" date="2015-09" db="EMBL/GenBank/DDBJ databases">
        <title>Draft genome sequence of a multidrug-resistant Chryseobacterium indologenes isolate from Malaysia.</title>
        <authorList>
            <person name="Yu C.Y."/>
            <person name="Ang G.Y."/>
            <person name="Chan K.-G."/>
        </authorList>
    </citation>
    <scope>NUCLEOTIDE SEQUENCE [LARGE SCALE GENOMIC DNA]</scope>
    <source>
        <strain evidence="3">CI_885</strain>
    </source>
</reference>
<protein>
    <submittedName>
        <fullName evidence="2">Uncharacterized protein</fullName>
    </submittedName>
</protein>
<proteinExistence type="predicted"/>
<dbReference type="PATRIC" id="fig|253.9.peg.2111"/>
<dbReference type="Proteomes" id="UP000037953">
    <property type="component" value="Unassembled WGS sequence"/>
</dbReference>
<sequence length="178" mass="19548">MKKLTIILSIAAGISASAQSTPLQVNNYNPDYIAVGRLMTKSATPYSPYMYAIGTYPSTNYTIPINGYSYYEHFDTTGTANIPILYWNYGDPLNPANSNTYPYNHPLITAVNSIDEWEGYAFSLRDSNGQSVDSFEVGDPVLSAGFLQPNQSGVNTPSFAEWFTISSGAGNITYLQIY</sequence>
<reference evidence="2 3" key="1">
    <citation type="journal article" date="2015" name="Genom Data">
        <title>Draft genome sequence of a multidrug-resistant Chryseobacterium indologenes isolate from Malaysia.</title>
        <authorList>
            <person name="Yu C.Y."/>
            <person name="Ang G.Y."/>
            <person name="Cheng H.J."/>
            <person name="Cheong Y.M."/>
            <person name="Yin W.F."/>
            <person name="Chan K.G."/>
        </authorList>
    </citation>
    <scope>NUCLEOTIDE SEQUENCE [LARGE SCALE GENOMIC DNA]</scope>
    <source>
        <strain evidence="2 3">CI_885</strain>
    </source>
</reference>
<evidence type="ECO:0000256" key="1">
    <source>
        <dbReference type="SAM" id="SignalP"/>
    </source>
</evidence>
<comment type="caution">
    <text evidence="2">The sequence shown here is derived from an EMBL/GenBank/DDBJ whole genome shotgun (WGS) entry which is preliminary data.</text>
</comment>
<feature type="signal peptide" evidence="1">
    <location>
        <begin position="1"/>
        <end position="18"/>
    </location>
</feature>
<evidence type="ECO:0000313" key="3">
    <source>
        <dbReference type="Proteomes" id="UP000037953"/>
    </source>
</evidence>
<dbReference type="RefSeq" id="WP_062702947.1">
    <property type="nucleotide sequence ID" value="NZ_LJOD01000019.1"/>
</dbReference>
<dbReference type="EMBL" id="LJOD01000019">
    <property type="protein sequence ID" value="KPE49390.1"/>
    <property type="molecule type" value="Genomic_DNA"/>
</dbReference>
<dbReference type="OrthoDB" id="1246355at2"/>
<feature type="chain" id="PRO_5005865124" evidence="1">
    <location>
        <begin position="19"/>
        <end position="178"/>
    </location>
</feature>
<evidence type="ECO:0000313" key="2">
    <source>
        <dbReference type="EMBL" id="KPE49390.1"/>
    </source>
</evidence>